<protein>
    <submittedName>
        <fullName evidence="1">Uncharacterized protein</fullName>
    </submittedName>
</protein>
<organism evidence="1 2">
    <name type="scientific">Fictibacillus iocasae</name>
    <dbReference type="NCBI Taxonomy" id="2715437"/>
    <lineage>
        <taxon>Bacteria</taxon>
        <taxon>Bacillati</taxon>
        <taxon>Bacillota</taxon>
        <taxon>Bacilli</taxon>
        <taxon>Bacillales</taxon>
        <taxon>Fictibacillaceae</taxon>
        <taxon>Fictibacillus</taxon>
    </lineage>
</organism>
<reference evidence="2" key="1">
    <citation type="journal article" date="2019" name="Int. J. Syst. Evol. Microbiol.">
        <title>The Global Catalogue of Microorganisms (GCM) 10K type strain sequencing project: providing services to taxonomists for standard genome sequencing and annotation.</title>
        <authorList>
            <consortium name="The Broad Institute Genomics Platform"/>
            <consortium name="The Broad Institute Genome Sequencing Center for Infectious Disease"/>
            <person name="Wu L."/>
            <person name="Ma J."/>
        </authorList>
    </citation>
    <scope>NUCLEOTIDE SEQUENCE [LARGE SCALE GENOMIC DNA]</scope>
    <source>
        <strain evidence="2">NBRC 106396</strain>
    </source>
</reference>
<proteinExistence type="predicted"/>
<comment type="caution">
    <text evidence="1">The sequence shown here is derived from an EMBL/GenBank/DDBJ whole genome shotgun (WGS) entry which is preliminary data.</text>
</comment>
<accession>A0ABW2NQG8</accession>
<sequence>MGVLNDCFVSFASYSEFTKEVDFRFSRTLSAGCGEKQERLVQPRQANEEGTSKSLFDLLGTSSFDIEGLAISAGHGEPFCRYAPLKGLTCPLMPLESAPFTAINQIRVNYEHNL</sequence>
<evidence type="ECO:0000313" key="1">
    <source>
        <dbReference type="EMBL" id="MFC7371534.1"/>
    </source>
</evidence>
<evidence type="ECO:0000313" key="2">
    <source>
        <dbReference type="Proteomes" id="UP001596549"/>
    </source>
</evidence>
<dbReference type="Proteomes" id="UP001596549">
    <property type="component" value="Unassembled WGS sequence"/>
</dbReference>
<name>A0ABW2NQG8_9BACL</name>
<dbReference type="RefSeq" id="WP_379748186.1">
    <property type="nucleotide sequence ID" value="NZ_JBHTCP010000013.1"/>
</dbReference>
<dbReference type="EMBL" id="JBHTCP010000013">
    <property type="protein sequence ID" value="MFC7371534.1"/>
    <property type="molecule type" value="Genomic_DNA"/>
</dbReference>
<gene>
    <name evidence="1" type="ORF">ACFQPF_07585</name>
</gene>
<keyword evidence="2" id="KW-1185">Reference proteome</keyword>